<dbReference type="GO" id="GO:0015074">
    <property type="term" value="P:DNA integration"/>
    <property type="evidence" value="ECO:0007669"/>
    <property type="project" value="InterPro"/>
</dbReference>
<accession>A0A816BAT4</accession>
<dbReference type="Proteomes" id="UP000681720">
    <property type="component" value="Unassembled WGS sequence"/>
</dbReference>
<evidence type="ECO:0000313" key="2">
    <source>
        <dbReference type="EMBL" id="CAF1608040.1"/>
    </source>
</evidence>
<feature type="domain" description="Integrase catalytic" evidence="1">
    <location>
        <begin position="1"/>
        <end position="57"/>
    </location>
</feature>
<dbReference type="EMBL" id="CAJNOW010012268">
    <property type="protein sequence ID" value="CAF1608040.1"/>
    <property type="molecule type" value="Genomic_DNA"/>
</dbReference>
<feature type="non-terminal residue" evidence="2">
    <location>
        <position position="1"/>
    </location>
</feature>
<comment type="caution">
    <text evidence="2">The sequence shown here is derived from an EMBL/GenBank/DDBJ whole genome shotgun (WGS) entry which is preliminary data.</text>
</comment>
<dbReference type="EMBL" id="CAJOBJ010344931">
    <property type="protein sequence ID" value="CAF5200062.1"/>
    <property type="molecule type" value="Genomic_DNA"/>
</dbReference>
<dbReference type="InterPro" id="IPR036397">
    <property type="entry name" value="RNaseH_sf"/>
</dbReference>
<dbReference type="InterPro" id="IPR050951">
    <property type="entry name" value="Retrovirus_Pol_polyprotein"/>
</dbReference>
<dbReference type="Proteomes" id="UP000663834">
    <property type="component" value="Unassembled WGS sequence"/>
</dbReference>
<organism evidence="2 4">
    <name type="scientific">Rotaria magnacalcarata</name>
    <dbReference type="NCBI Taxonomy" id="392030"/>
    <lineage>
        <taxon>Eukaryota</taxon>
        <taxon>Metazoa</taxon>
        <taxon>Spiralia</taxon>
        <taxon>Gnathifera</taxon>
        <taxon>Rotifera</taxon>
        <taxon>Eurotatoria</taxon>
        <taxon>Bdelloidea</taxon>
        <taxon>Philodinida</taxon>
        <taxon>Philodinidae</taxon>
        <taxon>Rotaria</taxon>
    </lineage>
</organism>
<proteinExistence type="predicted"/>
<dbReference type="PROSITE" id="PS50994">
    <property type="entry name" value="INTEGRASE"/>
    <property type="match status" value="1"/>
</dbReference>
<dbReference type="InterPro" id="IPR054465">
    <property type="entry name" value="Integrase_p58-like_C"/>
</dbReference>
<gene>
    <name evidence="3" type="ORF">GIL414_LOCUS76262</name>
    <name evidence="2" type="ORF">KQP761_LOCUS23036</name>
</gene>
<evidence type="ECO:0000313" key="4">
    <source>
        <dbReference type="Proteomes" id="UP000663834"/>
    </source>
</evidence>
<dbReference type="InterPro" id="IPR001584">
    <property type="entry name" value="Integrase_cat-core"/>
</dbReference>
<sequence>NGTIERFNATIKSQLCKLQDLNRNNWDQFLLSTIYAYNIGQHRTTKYSPYQLIYGKEPTLPFSTRQPMLQFKRSNDYYYHFRKYRSYIIDQVRNNIRQQQQLSKQRYDEHRPNIHFNVGQLILAKPAVRNDKMQAIFEGPYRVISILGPVTYEIQLEHSNYVRQVHANIMKPIFEPQD</sequence>
<dbReference type="AlphaFoldDB" id="A0A816BAT4"/>
<reference evidence="2" key="1">
    <citation type="submission" date="2021-02" db="EMBL/GenBank/DDBJ databases">
        <authorList>
            <person name="Nowell W R."/>
        </authorList>
    </citation>
    <scope>NUCLEOTIDE SEQUENCE</scope>
</reference>
<dbReference type="PANTHER" id="PTHR37984">
    <property type="entry name" value="PROTEIN CBG26694"/>
    <property type="match status" value="1"/>
</dbReference>
<dbReference type="Pfam" id="PF22938">
    <property type="entry name" value="Integrase_p58_C"/>
    <property type="match status" value="1"/>
</dbReference>
<evidence type="ECO:0000259" key="1">
    <source>
        <dbReference type="PROSITE" id="PS50994"/>
    </source>
</evidence>
<dbReference type="OrthoDB" id="2193640at2759"/>
<dbReference type="Gene3D" id="3.30.420.10">
    <property type="entry name" value="Ribonuclease H-like superfamily/Ribonuclease H"/>
    <property type="match status" value="1"/>
</dbReference>
<evidence type="ECO:0000313" key="3">
    <source>
        <dbReference type="EMBL" id="CAF5200062.1"/>
    </source>
</evidence>
<dbReference type="InterPro" id="IPR012337">
    <property type="entry name" value="RNaseH-like_sf"/>
</dbReference>
<dbReference type="GO" id="GO:0003676">
    <property type="term" value="F:nucleic acid binding"/>
    <property type="evidence" value="ECO:0007669"/>
    <property type="project" value="InterPro"/>
</dbReference>
<name>A0A816BAT4_9BILA</name>
<dbReference type="PANTHER" id="PTHR37984:SF15">
    <property type="entry name" value="INTEGRASE CATALYTIC DOMAIN-CONTAINING PROTEIN"/>
    <property type="match status" value="1"/>
</dbReference>
<dbReference type="SUPFAM" id="SSF53098">
    <property type="entry name" value="Ribonuclease H-like"/>
    <property type="match status" value="1"/>
</dbReference>
<protein>
    <recommendedName>
        <fullName evidence="1">Integrase catalytic domain-containing protein</fullName>
    </recommendedName>
</protein>